<dbReference type="EMBL" id="CP026923">
    <property type="protein sequence ID" value="AVG24350.1"/>
    <property type="molecule type" value="Genomic_DNA"/>
</dbReference>
<feature type="transmembrane region" description="Helical" evidence="1">
    <location>
        <begin position="121"/>
        <end position="140"/>
    </location>
</feature>
<sequence length="146" mass="15266">MAVAIDSEQGGVEPSESGALVTLVRDEVALVSGVGFMAGTRADVWLFSEPALLGTVTIDENGEFSGEVGIDPDLIPTGEHTLQLQGVGTDGYVKAANMGVFVDDAQPDLAVAEQAGLDLSFIWSILAVILLVAIVVAAWLRRSRRA</sequence>
<keyword evidence="1" id="KW-0812">Transmembrane</keyword>
<dbReference type="KEGG" id="psai:C3B54_111407"/>
<keyword evidence="1" id="KW-1133">Transmembrane helix</keyword>
<proteinExistence type="predicted"/>
<dbReference type="AlphaFoldDB" id="A0A2L2BRS6"/>
<accession>A0A2L2BRS6</accession>
<evidence type="ECO:0000313" key="2">
    <source>
        <dbReference type="EMBL" id="AVG24350.1"/>
    </source>
</evidence>
<gene>
    <name evidence="2" type="ORF">C3B54_111407</name>
</gene>
<evidence type="ECO:0000313" key="3">
    <source>
        <dbReference type="Proteomes" id="UP000243077"/>
    </source>
</evidence>
<reference evidence="2 3" key="1">
    <citation type="submission" date="2018-02" db="EMBL/GenBank/DDBJ databases">
        <title>Complete genome of the streamlined marine actinobacterium Pontimonas salivibrio CL-TW6 adapted to coastal planktonic lifestype.</title>
        <authorList>
            <person name="Cho B.C."/>
            <person name="Hardies S.C."/>
            <person name="Jang G.I."/>
            <person name="Hwang C.Y."/>
        </authorList>
    </citation>
    <scope>NUCLEOTIDE SEQUENCE [LARGE SCALE GENOMIC DNA]</scope>
    <source>
        <strain evidence="2 3">CL-TW6</strain>
    </source>
</reference>
<protein>
    <submittedName>
        <fullName evidence="2">Uncharacterized protein</fullName>
    </submittedName>
</protein>
<dbReference type="OrthoDB" id="5380360at2"/>
<dbReference type="RefSeq" id="WP_104913837.1">
    <property type="nucleotide sequence ID" value="NZ_CP026923.1"/>
</dbReference>
<evidence type="ECO:0000256" key="1">
    <source>
        <dbReference type="SAM" id="Phobius"/>
    </source>
</evidence>
<organism evidence="2 3">
    <name type="scientific">Pontimonas salivibrio</name>
    <dbReference type="NCBI Taxonomy" id="1159327"/>
    <lineage>
        <taxon>Bacteria</taxon>
        <taxon>Bacillati</taxon>
        <taxon>Actinomycetota</taxon>
        <taxon>Actinomycetes</taxon>
        <taxon>Micrococcales</taxon>
        <taxon>Microbacteriaceae</taxon>
        <taxon>Pontimonas</taxon>
    </lineage>
</organism>
<keyword evidence="3" id="KW-1185">Reference proteome</keyword>
<keyword evidence="1" id="KW-0472">Membrane</keyword>
<name>A0A2L2BRS6_9MICO</name>
<dbReference type="Proteomes" id="UP000243077">
    <property type="component" value="Chromosome"/>
</dbReference>